<sequence>MLADQIQCVERINPDSLVIVLGDFNKGNLTRELPKYRQFIKCPTREENILDHCYTTVRDAYHAVPRAALGLSDHIMVHLIPAYRQKLKLCKPVVRTSKWTSEAVEDLQARLDSTDWDVFRTASNSLDEYTEAVTSYISFCEDCCIPSCTRVSYNNDKPWFTAKLRRLRLDKEEAFRSGDKDRFKEAKYKFSKAVKEAKRLYSEKLQHQFSANDSASVWKGLRQITNYKPKAHHSFNDQRLANDLNEFYCRFERQRDSPETIPHNTSQHPQLQCFTYTSPTSAGAWASPPMPTLNVPPFTSPPTSELTLSIHERDEWDFEFESSN</sequence>
<keyword evidence="1" id="KW-0548">Nucleotidyltransferase</keyword>
<reference evidence="1 2" key="1">
    <citation type="journal article" date="2021" name="Sci. Rep.">
        <title>Chromosome anchoring in Senegalese sole (Solea senegalensis) reveals sex-associated markers and genome rearrangements in flatfish.</title>
        <authorList>
            <person name="Guerrero-Cozar I."/>
            <person name="Gomez-Garrido J."/>
            <person name="Berbel C."/>
            <person name="Martinez-Blanch J.F."/>
            <person name="Alioto T."/>
            <person name="Claros M.G."/>
            <person name="Gagnaire P.A."/>
            <person name="Manchado M."/>
        </authorList>
    </citation>
    <scope>NUCLEOTIDE SEQUENCE [LARGE SCALE GENOMIC DNA]</scope>
    <source>
        <strain evidence="1">Sse05_10M</strain>
    </source>
</reference>
<name>A0AAV6RBJ6_SOLSE</name>
<protein>
    <submittedName>
        <fullName evidence="1">RNA-directed DNA polymerase from transposon BS</fullName>
    </submittedName>
</protein>
<comment type="caution">
    <text evidence="1">The sequence shown here is derived from an EMBL/GenBank/DDBJ whole genome shotgun (WGS) entry which is preliminary data.</text>
</comment>
<keyword evidence="2" id="KW-1185">Reference proteome</keyword>
<dbReference type="PANTHER" id="PTHR47510:SF3">
    <property type="entry name" value="ENDO_EXONUCLEASE_PHOSPHATASE DOMAIN-CONTAINING PROTEIN"/>
    <property type="match status" value="1"/>
</dbReference>
<dbReference type="Proteomes" id="UP000693946">
    <property type="component" value="Linkage Group LG2"/>
</dbReference>
<organism evidence="1 2">
    <name type="scientific">Solea senegalensis</name>
    <name type="common">Senegalese sole</name>
    <dbReference type="NCBI Taxonomy" id="28829"/>
    <lineage>
        <taxon>Eukaryota</taxon>
        <taxon>Metazoa</taxon>
        <taxon>Chordata</taxon>
        <taxon>Craniata</taxon>
        <taxon>Vertebrata</taxon>
        <taxon>Euteleostomi</taxon>
        <taxon>Actinopterygii</taxon>
        <taxon>Neopterygii</taxon>
        <taxon>Teleostei</taxon>
        <taxon>Neoteleostei</taxon>
        <taxon>Acanthomorphata</taxon>
        <taxon>Carangaria</taxon>
        <taxon>Pleuronectiformes</taxon>
        <taxon>Pleuronectoidei</taxon>
        <taxon>Soleidae</taxon>
        <taxon>Solea</taxon>
    </lineage>
</organism>
<evidence type="ECO:0000313" key="2">
    <source>
        <dbReference type="Proteomes" id="UP000693946"/>
    </source>
</evidence>
<dbReference type="PANTHER" id="PTHR47510">
    <property type="entry name" value="REVERSE TRANSCRIPTASE DOMAIN-CONTAINING PROTEIN"/>
    <property type="match status" value="1"/>
</dbReference>
<proteinExistence type="predicted"/>
<evidence type="ECO:0000313" key="1">
    <source>
        <dbReference type="EMBL" id="KAG7501870.1"/>
    </source>
</evidence>
<dbReference type="EMBL" id="JAGKHQ010000012">
    <property type="protein sequence ID" value="KAG7501870.1"/>
    <property type="molecule type" value="Genomic_DNA"/>
</dbReference>
<keyword evidence="1" id="KW-0695">RNA-directed DNA polymerase</keyword>
<keyword evidence="1" id="KW-0808">Transferase</keyword>
<dbReference type="AlphaFoldDB" id="A0AAV6RBJ6"/>
<gene>
    <name evidence="1" type="ORF">JOB18_008840</name>
</gene>
<dbReference type="GO" id="GO:0003964">
    <property type="term" value="F:RNA-directed DNA polymerase activity"/>
    <property type="evidence" value="ECO:0007669"/>
    <property type="project" value="UniProtKB-KW"/>
</dbReference>
<accession>A0AAV6RBJ6</accession>